<keyword evidence="5 7" id="KW-0418">Kinase</keyword>
<comment type="function">
    <text evidence="5">Catalyzes the phosphorylation of the 3'-hydroxyl group of dephosphocoenzyme A to form coenzyme A.</text>
</comment>
<evidence type="ECO:0000256" key="5">
    <source>
        <dbReference type="HAMAP-Rule" id="MF_00376"/>
    </source>
</evidence>
<evidence type="ECO:0000256" key="4">
    <source>
        <dbReference type="ARBA" id="ARBA00022993"/>
    </source>
</evidence>
<dbReference type="PANTHER" id="PTHR10695:SF46">
    <property type="entry name" value="BIFUNCTIONAL COENZYME A SYNTHASE-RELATED"/>
    <property type="match status" value="1"/>
</dbReference>
<keyword evidence="8" id="KW-1185">Reference proteome</keyword>
<dbReference type="AlphaFoldDB" id="A0A2N3PMZ3"/>
<dbReference type="GO" id="GO:0005524">
    <property type="term" value="F:ATP binding"/>
    <property type="evidence" value="ECO:0007669"/>
    <property type="project" value="UniProtKB-UniRule"/>
</dbReference>
<comment type="pathway">
    <text evidence="5">Cofactor biosynthesis; coenzyme A biosynthesis; CoA from (R)-pantothenate: step 5/5.</text>
</comment>
<proteinExistence type="inferred from homology"/>
<dbReference type="Pfam" id="PF01121">
    <property type="entry name" value="CoaE"/>
    <property type="match status" value="1"/>
</dbReference>
<organism evidence="7 8">
    <name type="scientific">Telmatospirillum siberiense</name>
    <dbReference type="NCBI Taxonomy" id="382514"/>
    <lineage>
        <taxon>Bacteria</taxon>
        <taxon>Pseudomonadati</taxon>
        <taxon>Pseudomonadota</taxon>
        <taxon>Alphaproteobacteria</taxon>
        <taxon>Rhodospirillales</taxon>
        <taxon>Rhodospirillaceae</taxon>
        <taxon>Telmatospirillum</taxon>
    </lineage>
</organism>
<keyword evidence="4 5" id="KW-0173">Coenzyme A biosynthesis</keyword>
<dbReference type="EC" id="2.7.1.24" evidence="5 6"/>
<dbReference type="NCBIfam" id="TIGR00152">
    <property type="entry name" value="dephospho-CoA kinase"/>
    <property type="match status" value="1"/>
</dbReference>
<protein>
    <recommendedName>
        <fullName evidence="5 6">Dephospho-CoA kinase</fullName>
        <ecNumber evidence="5 6">2.7.1.24</ecNumber>
    </recommendedName>
    <alternativeName>
        <fullName evidence="5">Dephosphocoenzyme A kinase</fullName>
    </alternativeName>
</protein>
<dbReference type="GO" id="GO:0015937">
    <property type="term" value="P:coenzyme A biosynthetic process"/>
    <property type="evidence" value="ECO:0007669"/>
    <property type="project" value="UniProtKB-UniRule"/>
</dbReference>
<dbReference type="GO" id="GO:0004140">
    <property type="term" value="F:dephospho-CoA kinase activity"/>
    <property type="evidence" value="ECO:0007669"/>
    <property type="project" value="UniProtKB-UniRule"/>
</dbReference>
<comment type="catalytic activity">
    <reaction evidence="5">
        <text>3'-dephospho-CoA + ATP = ADP + CoA + H(+)</text>
        <dbReference type="Rhea" id="RHEA:18245"/>
        <dbReference type="ChEBI" id="CHEBI:15378"/>
        <dbReference type="ChEBI" id="CHEBI:30616"/>
        <dbReference type="ChEBI" id="CHEBI:57287"/>
        <dbReference type="ChEBI" id="CHEBI:57328"/>
        <dbReference type="ChEBI" id="CHEBI:456216"/>
        <dbReference type="EC" id="2.7.1.24"/>
    </reaction>
</comment>
<dbReference type="CDD" id="cd02022">
    <property type="entry name" value="DPCK"/>
    <property type="match status" value="1"/>
</dbReference>
<dbReference type="EMBL" id="PIUM01000044">
    <property type="protein sequence ID" value="PKU21764.1"/>
    <property type="molecule type" value="Genomic_DNA"/>
</dbReference>
<evidence type="ECO:0000256" key="1">
    <source>
        <dbReference type="ARBA" id="ARBA00009018"/>
    </source>
</evidence>
<feature type="binding site" evidence="5">
    <location>
        <begin position="11"/>
        <end position="16"/>
    </location>
    <ligand>
        <name>ATP</name>
        <dbReference type="ChEBI" id="CHEBI:30616"/>
    </ligand>
</feature>
<keyword evidence="5" id="KW-0963">Cytoplasm</keyword>
<dbReference type="PANTHER" id="PTHR10695">
    <property type="entry name" value="DEPHOSPHO-COA KINASE-RELATED"/>
    <property type="match status" value="1"/>
</dbReference>
<dbReference type="OrthoDB" id="9812943at2"/>
<reference evidence="8" key="1">
    <citation type="submission" date="2017-12" db="EMBL/GenBank/DDBJ databases">
        <title>Draft genome sequence of Telmatospirillum siberiense 26-4b1T, an acidotolerant peatland alphaproteobacterium potentially involved in sulfur cycling.</title>
        <authorList>
            <person name="Hausmann B."/>
            <person name="Pjevac P."/>
            <person name="Schreck K."/>
            <person name="Herbold C.W."/>
            <person name="Daims H."/>
            <person name="Wagner M."/>
            <person name="Pester M."/>
            <person name="Loy A."/>
        </authorList>
    </citation>
    <scope>NUCLEOTIDE SEQUENCE [LARGE SCALE GENOMIC DNA]</scope>
    <source>
        <strain evidence="8">26-4b1</strain>
    </source>
</reference>
<evidence type="ECO:0000256" key="6">
    <source>
        <dbReference type="NCBIfam" id="TIGR00152"/>
    </source>
</evidence>
<evidence type="ECO:0000313" key="8">
    <source>
        <dbReference type="Proteomes" id="UP000233293"/>
    </source>
</evidence>
<dbReference type="InterPro" id="IPR001977">
    <property type="entry name" value="Depp_CoAkinase"/>
</dbReference>
<comment type="subcellular location">
    <subcellularLocation>
        <location evidence="5">Cytoplasm</location>
    </subcellularLocation>
</comment>
<comment type="similarity">
    <text evidence="1 5">Belongs to the CoaE family.</text>
</comment>
<keyword evidence="2 5" id="KW-0547">Nucleotide-binding</keyword>
<dbReference type="PROSITE" id="PS51219">
    <property type="entry name" value="DPCK"/>
    <property type="match status" value="1"/>
</dbReference>
<evidence type="ECO:0000256" key="2">
    <source>
        <dbReference type="ARBA" id="ARBA00022741"/>
    </source>
</evidence>
<evidence type="ECO:0000256" key="3">
    <source>
        <dbReference type="ARBA" id="ARBA00022840"/>
    </source>
</evidence>
<accession>A0A2N3PMZ3</accession>
<dbReference type="RefSeq" id="WP_101253374.1">
    <property type="nucleotide sequence ID" value="NZ_PIUM01000044.1"/>
</dbReference>
<dbReference type="Proteomes" id="UP000233293">
    <property type="component" value="Unassembled WGS sequence"/>
</dbReference>
<dbReference type="GO" id="GO:0005737">
    <property type="term" value="C:cytoplasm"/>
    <property type="evidence" value="ECO:0007669"/>
    <property type="project" value="UniProtKB-SubCell"/>
</dbReference>
<keyword evidence="5" id="KW-0808">Transferase</keyword>
<sequence length="208" mass="23218">MIVLGLTGSIGMGKTTAARQLACLGIPVHDADAVVHRLLAKGGAAVAPIGRAFPEALVDRSIDRQRLGARVFGDDIALSRLEAIIHPLVRRQERLFIERSRRRRERLVVLDVPLLFETGAWRRVDAVLVVSCPAFLQEQRVLARPGMTVEKLAAIRQRQIPDSRKRRLADVVIPTGAGRRLALRKLHIAVRVLLEKKSAPRRRRPIDK</sequence>
<dbReference type="Gene3D" id="3.40.50.300">
    <property type="entry name" value="P-loop containing nucleotide triphosphate hydrolases"/>
    <property type="match status" value="1"/>
</dbReference>
<dbReference type="HAMAP" id="MF_00376">
    <property type="entry name" value="Dephospho_CoA_kinase"/>
    <property type="match status" value="1"/>
</dbReference>
<name>A0A2N3PMZ3_9PROT</name>
<dbReference type="InterPro" id="IPR027417">
    <property type="entry name" value="P-loop_NTPase"/>
</dbReference>
<dbReference type="UniPathway" id="UPA00241">
    <property type="reaction ID" value="UER00356"/>
</dbReference>
<keyword evidence="3 5" id="KW-0067">ATP-binding</keyword>
<gene>
    <name evidence="5" type="primary">coaE</name>
    <name evidence="7" type="ORF">CWS72_24950</name>
</gene>
<dbReference type="SUPFAM" id="SSF52540">
    <property type="entry name" value="P-loop containing nucleoside triphosphate hydrolases"/>
    <property type="match status" value="1"/>
</dbReference>
<evidence type="ECO:0000313" key="7">
    <source>
        <dbReference type="EMBL" id="PKU21764.1"/>
    </source>
</evidence>
<comment type="caution">
    <text evidence="7">The sequence shown here is derived from an EMBL/GenBank/DDBJ whole genome shotgun (WGS) entry which is preliminary data.</text>
</comment>